<keyword evidence="3" id="KW-1185">Reference proteome</keyword>
<evidence type="ECO:0000313" key="2">
    <source>
        <dbReference type="EMBL" id="TWD84594.1"/>
    </source>
</evidence>
<comment type="caution">
    <text evidence="2">The sequence shown here is derived from an EMBL/GenBank/DDBJ whole genome shotgun (WGS) entry which is preliminary data.</text>
</comment>
<dbReference type="RefSeq" id="WP_145812073.1">
    <property type="nucleotide sequence ID" value="NZ_VIVK01000001.1"/>
</dbReference>
<gene>
    <name evidence="2" type="ORF">FB561_5787</name>
</gene>
<protein>
    <submittedName>
        <fullName evidence="2">Uncharacterized protein</fullName>
    </submittedName>
</protein>
<sequence length="123" mass="13704">MSRQSQETGPTGRSGEANAARVTAGSVIWFLFMAGLWVVFFVYLRSGRLEDVAQTIKDLPLPVELLVWILFFPWVLGTAVWTSGWSETVRMVLVILFAVAWTVVSIPRPRTPKAAKVSEPPRS</sequence>
<organism evidence="2 3">
    <name type="scientific">Kribbella amoyensis</name>
    <dbReference type="NCBI Taxonomy" id="996641"/>
    <lineage>
        <taxon>Bacteria</taxon>
        <taxon>Bacillati</taxon>
        <taxon>Actinomycetota</taxon>
        <taxon>Actinomycetes</taxon>
        <taxon>Propionibacteriales</taxon>
        <taxon>Kribbellaceae</taxon>
        <taxon>Kribbella</taxon>
    </lineage>
</organism>
<feature type="transmembrane region" description="Helical" evidence="1">
    <location>
        <begin position="88"/>
        <end position="106"/>
    </location>
</feature>
<evidence type="ECO:0000313" key="3">
    <source>
        <dbReference type="Proteomes" id="UP000318380"/>
    </source>
</evidence>
<dbReference type="AlphaFoldDB" id="A0A561C0G8"/>
<name>A0A561C0G8_9ACTN</name>
<keyword evidence="1" id="KW-0812">Transmembrane</keyword>
<proteinExistence type="predicted"/>
<evidence type="ECO:0000256" key="1">
    <source>
        <dbReference type="SAM" id="Phobius"/>
    </source>
</evidence>
<accession>A0A561C0G8</accession>
<dbReference type="EMBL" id="VIVK01000001">
    <property type="protein sequence ID" value="TWD84594.1"/>
    <property type="molecule type" value="Genomic_DNA"/>
</dbReference>
<feature type="transmembrane region" description="Helical" evidence="1">
    <location>
        <begin position="65"/>
        <end position="82"/>
    </location>
</feature>
<dbReference type="OrthoDB" id="3830689at2"/>
<feature type="transmembrane region" description="Helical" evidence="1">
    <location>
        <begin position="20"/>
        <end position="44"/>
    </location>
</feature>
<reference evidence="2 3" key="1">
    <citation type="submission" date="2019-06" db="EMBL/GenBank/DDBJ databases">
        <title>Sequencing the genomes of 1000 actinobacteria strains.</title>
        <authorList>
            <person name="Klenk H.-P."/>
        </authorList>
    </citation>
    <scope>NUCLEOTIDE SEQUENCE [LARGE SCALE GENOMIC DNA]</scope>
    <source>
        <strain evidence="2 3">DSM 24683</strain>
    </source>
</reference>
<keyword evidence="1" id="KW-1133">Transmembrane helix</keyword>
<keyword evidence="1" id="KW-0472">Membrane</keyword>
<dbReference type="Proteomes" id="UP000318380">
    <property type="component" value="Unassembled WGS sequence"/>
</dbReference>